<dbReference type="Gene3D" id="3.60.10.10">
    <property type="entry name" value="Endonuclease/exonuclease/phosphatase"/>
    <property type="match status" value="1"/>
</dbReference>
<dbReference type="InterPro" id="IPR005135">
    <property type="entry name" value="Endo/exonuclease/phosphatase"/>
</dbReference>
<dbReference type="GO" id="GO:0008311">
    <property type="term" value="F:double-stranded DNA 3'-5' DNA exonuclease activity"/>
    <property type="evidence" value="ECO:0007669"/>
    <property type="project" value="UniProtKB-EC"/>
</dbReference>
<feature type="site" description="Transition state stabilizer" evidence="11">
    <location>
        <position position="165"/>
    </location>
</feature>
<keyword evidence="8" id="KW-0234">DNA repair</keyword>
<dbReference type="Pfam" id="PF03372">
    <property type="entry name" value="Exo_endo_phos"/>
    <property type="match status" value="1"/>
</dbReference>
<dbReference type="InterPro" id="IPR036691">
    <property type="entry name" value="Endo/exonu/phosph_ase_sf"/>
</dbReference>
<reference evidence="13" key="1">
    <citation type="submission" date="2025-08" db="UniProtKB">
        <authorList>
            <consortium name="Ensembl"/>
        </authorList>
    </citation>
    <scope>IDENTIFICATION</scope>
</reference>
<evidence type="ECO:0000313" key="14">
    <source>
        <dbReference type="Proteomes" id="UP000694569"/>
    </source>
</evidence>
<reference evidence="13" key="2">
    <citation type="submission" date="2025-09" db="UniProtKB">
        <authorList>
            <consortium name="Ensembl"/>
        </authorList>
    </citation>
    <scope>IDENTIFICATION</scope>
</reference>
<dbReference type="Proteomes" id="UP000694569">
    <property type="component" value="Unplaced"/>
</dbReference>
<feature type="site" description="Important for catalytic activity" evidence="11">
    <location>
        <position position="226"/>
    </location>
</feature>
<feature type="binding site" evidence="10">
    <location>
        <position position="165"/>
    </location>
    <ligand>
        <name>Mg(2+)</name>
        <dbReference type="ChEBI" id="CHEBI:18420"/>
        <label>1</label>
    </ligand>
</feature>
<evidence type="ECO:0000256" key="5">
    <source>
        <dbReference type="ARBA" id="ARBA00022763"/>
    </source>
</evidence>
<comment type="catalytic activity">
    <reaction evidence="1">
        <text>Exonucleolytic cleavage in the 3'- to 5'-direction to yield nucleoside 5'-phosphates.</text>
        <dbReference type="EC" id="3.1.11.2"/>
    </reaction>
</comment>
<evidence type="ECO:0000256" key="7">
    <source>
        <dbReference type="ARBA" id="ARBA00022842"/>
    </source>
</evidence>
<evidence type="ECO:0000256" key="10">
    <source>
        <dbReference type="PIRSR" id="PIRSR604808-2"/>
    </source>
</evidence>
<comment type="similarity">
    <text evidence="2">Belongs to the DNA repair enzymes AP/ExoA family.</text>
</comment>
<feature type="site" description="Interaction with DNA substrate" evidence="11">
    <location>
        <position position="251"/>
    </location>
</feature>
<evidence type="ECO:0000313" key="13">
    <source>
        <dbReference type="Ensembl" id="ENSLLEP00000014516.1"/>
    </source>
</evidence>
<dbReference type="GO" id="GO:0006284">
    <property type="term" value="P:base-excision repair"/>
    <property type="evidence" value="ECO:0007669"/>
    <property type="project" value="TreeGrafter"/>
</dbReference>
<keyword evidence="14" id="KW-1185">Reference proteome</keyword>
<protein>
    <recommendedName>
        <fullName evidence="3">exodeoxyribonuclease III</fullName>
        <ecNumber evidence="3">3.1.11.2</ecNumber>
    </recommendedName>
</protein>
<feature type="binding site" evidence="10">
    <location>
        <position position="60"/>
    </location>
    <ligand>
        <name>Mg(2+)</name>
        <dbReference type="ChEBI" id="CHEBI:18420"/>
        <label>1</label>
    </ligand>
</feature>
<proteinExistence type="inferred from homology"/>
<keyword evidence="7 10" id="KW-0460">Magnesium</keyword>
<evidence type="ECO:0000259" key="12">
    <source>
        <dbReference type="Pfam" id="PF03372"/>
    </source>
</evidence>
<feature type="active site" evidence="9">
    <location>
        <position position="133"/>
    </location>
</feature>
<feature type="binding site" evidence="10">
    <location>
        <position position="163"/>
    </location>
    <ligand>
        <name>Mg(2+)</name>
        <dbReference type="ChEBI" id="CHEBI:18420"/>
        <label>1</label>
    </ligand>
</feature>
<dbReference type="SUPFAM" id="SSF56219">
    <property type="entry name" value="DNase I-like"/>
    <property type="match status" value="1"/>
</dbReference>
<organism evidence="13 14">
    <name type="scientific">Leptobrachium leishanense</name>
    <name type="common">Leishan spiny toad</name>
    <dbReference type="NCBI Taxonomy" id="445787"/>
    <lineage>
        <taxon>Eukaryota</taxon>
        <taxon>Metazoa</taxon>
        <taxon>Chordata</taxon>
        <taxon>Craniata</taxon>
        <taxon>Vertebrata</taxon>
        <taxon>Euteleostomi</taxon>
        <taxon>Amphibia</taxon>
        <taxon>Batrachia</taxon>
        <taxon>Anura</taxon>
        <taxon>Pelobatoidea</taxon>
        <taxon>Megophryidae</taxon>
        <taxon>Leptobrachium</taxon>
    </lineage>
</organism>
<dbReference type="GO" id="GO:0046872">
    <property type="term" value="F:metal ion binding"/>
    <property type="evidence" value="ECO:0007669"/>
    <property type="project" value="UniProtKB-KW"/>
</dbReference>
<feature type="active site" description="Proton acceptor" evidence="9">
    <location>
        <position position="251"/>
    </location>
</feature>
<evidence type="ECO:0000256" key="3">
    <source>
        <dbReference type="ARBA" id="ARBA00012115"/>
    </source>
</evidence>
<keyword evidence="5" id="KW-0227">DNA damage</keyword>
<dbReference type="PANTHER" id="PTHR22748:SF26">
    <property type="entry name" value="ENDONUCLEASE_EXONUCLEASE_PHOSPHATASE DOMAIN-CONTAINING PROTEIN"/>
    <property type="match status" value="1"/>
</dbReference>
<dbReference type="CDD" id="cd09076">
    <property type="entry name" value="L1-EN"/>
    <property type="match status" value="1"/>
</dbReference>
<keyword evidence="4 10" id="KW-0479">Metal-binding</keyword>
<evidence type="ECO:0000256" key="1">
    <source>
        <dbReference type="ARBA" id="ARBA00000493"/>
    </source>
</evidence>
<feature type="binding site" evidence="10">
    <location>
        <position position="251"/>
    </location>
    <ligand>
        <name>Mg(2+)</name>
        <dbReference type="ChEBI" id="CHEBI:18420"/>
        <label>1</label>
    </ligand>
</feature>
<dbReference type="Ensembl" id="ENSLLET00000015084.1">
    <property type="protein sequence ID" value="ENSLLEP00000014516.1"/>
    <property type="gene ID" value="ENSLLEG00000009227.1"/>
</dbReference>
<name>A0A8C5MJ29_9ANUR</name>
<feature type="binding site" evidence="10">
    <location>
        <position position="31"/>
    </location>
    <ligand>
        <name>Mg(2+)</name>
        <dbReference type="ChEBI" id="CHEBI:18420"/>
        <label>1</label>
    </ligand>
</feature>
<evidence type="ECO:0000256" key="11">
    <source>
        <dbReference type="PIRSR" id="PIRSR604808-3"/>
    </source>
</evidence>
<keyword evidence="6" id="KW-0378">Hydrolase</keyword>
<dbReference type="EC" id="3.1.11.2" evidence="3"/>
<dbReference type="AlphaFoldDB" id="A0A8C5MJ29"/>
<evidence type="ECO:0000256" key="4">
    <source>
        <dbReference type="ARBA" id="ARBA00022723"/>
    </source>
</evidence>
<sequence length="451" mass="51219">MLPGGIPRMTTVGDEPSTCFRPRDLTLVTYNVKGLNTPEKRSRILRDMFLMRASIVMLQETHFREGAAPLLRDHKFPMSYFSNYVGGKSRGVAILFANDVPFVLRDSCTDDQGRYLFVKGTIAEVVYTFATIYIANVAQSACLARIMSKLRRFQEGIVIMAGDLNAALHPPIDTSSGTSALPPHVLHALRRSLHDMRLVDTWRAFHPGERDFTFYSNPHRVSSRLDYIFLEQYRLDLVMEATIHPTTWSDHAPVSIRLTSPLFRPRERTWRLNVSMLSDREITAGTRDVLTNYFEENLSAGVARPVTWEAHKAVIRGYFVSKGTALKKAREGQRLDLLAEIRALELSRNGDTDAETQTQLLLARRTLNDLLSLDLKQAAARTKCFFALNENRPGKLLARMLRKQRQLAYIPKIRTSAGDITLRPEEISAAFRDYYMSLYNLPDSNPPLPGR</sequence>
<dbReference type="OrthoDB" id="9836372at2759"/>
<dbReference type="GO" id="GO:0003906">
    <property type="term" value="F:DNA-(apurinic or apyrimidinic site) endonuclease activity"/>
    <property type="evidence" value="ECO:0007669"/>
    <property type="project" value="TreeGrafter"/>
</dbReference>
<feature type="domain" description="Endonuclease/exonuclease/phosphatase" evidence="12">
    <location>
        <begin position="28"/>
        <end position="251"/>
    </location>
</feature>
<dbReference type="InterPro" id="IPR004808">
    <property type="entry name" value="AP_endonuc_1"/>
</dbReference>
<feature type="active site" description="Proton donor/acceptor" evidence="9">
    <location>
        <position position="163"/>
    </location>
</feature>
<evidence type="ECO:0000256" key="9">
    <source>
        <dbReference type="PIRSR" id="PIRSR604808-1"/>
    </source>
</evidence>
<evidence type="ECO:0000256" key="8">
    <source>
        <dbReference type="ARBA" id="ARBA00023204"/>
    </source>
</evidence>
<dbReference type="GO" id="GO:0005634">
    <property type="term" value="C:nucleus"/>
    <property type="evidence" value="ECO:0007669"/>
    <property type="project" value="TreeGrafter"/>
</dbReference>
<dbReference type="GO" id="GO:0008081">
    <property type="term" value="F:phosphoric diester hydrolase activity"/>
    <property type="evidence" value="ECO:0007669"/>
    <property type="project" value="TreeGrafter"/>
</dbReference>
<evidence type="ECO:0000256" key="6">
    <source>
        <dbReference type="ARBA" id="ARBA00022801"/>
    </source>
</evidence>
<feature type="binding site" evidence="10">
    <location>
        <position position="250"/>
    </location>
    <ligand>
        <name>Mg(2+)</name>
        <dbReference type="ChEBI" id="CHEBI:18420"/>
        <label>1</label>
    </ligand>
</feature>
<accession>A0A8C5MJ29</accession>
<dbReference type="PANTHER" id="PTHR22748">
    <property type="entry name" value="AP ENDONUCLEASE"/>
    <property type="match status" value="1"/>
</dbReference>
<evidence type="ECO:0000256" key="2">
    <source>
        <dbReference type="ARBA" id="ARBA00007092"/>
    </source>
</evidence>
<keyword evidence="10" id="KW-0464">Manganese</keyword>
<dbReference type="GeneTree" id="ENSGT00950000183016"/>
<comment type="cofactor">
    <cofactor evidence="10">
        <name>Mg(2+)</name>
        <dbReference type="ChEBI" id="CHEBI:18420"/>
    </cofactor>
    <cofactor evidence="10">
        <name>Mn(2+)</name>
        <dbReference type="ChEBI" id="CHEBI:29035"/>
    </cofactor>
    <text evidence="10">Probably binds two magnesium or manganese ions per subunit.</text>
</comment>